<evidence type="ECO:0000259" key="2">
    <source>
        <dbReference type="Pfam" id="PF13391"/>
    </source>
</evidence>
<feature type="compositionally biased region" description="Polar residues" evidence="1">
    <location>
        <begin position="142"/>
        <end position="155"/>
    </location>
</feature>
<evidence type="ECO:0000313" key="3">
    <source>
        <dbReference type="EMBL" id="GCB19815.1"/>
    </source>
</evidence>
<evidence type="ECO:0000256" key="1">
    <source>
        <dbReference type="SAM" id="MobiDB-lite"/>
    </source>
</evidence>
<dbReference type="AlphaFoldDB" id="A0A401KKR9"/>
<gene>
    <name evidence="3" type="ORF">AAWM_02700</name>
</gene>
<evidence type="ECO:0000313" key="4">
    <source>
        <dbReference type="Proteomes" id="UP000286921"/>
    </source>
</evidence>
<feature type="compositionally biased region" description="Acidic residues" evidence="1">
    <location>
        <begin position="373"/>
        <end position="386"/>
    </location>
</feature>
<dbReference type="InterPro" id="IPR003615">
    <property type="entry name" value="HNH_nuc"/>
</dbReference>
<sequence length="445" mass="50045">MDSPGAEFADNERRELMAAITRKIPFHLNAPTSWACLWLSDMERLRYLAGLEAKDLYDILYAYDKYKLVQQWTQRDVGLQSRLSSAISSPSHNRKQGMIDCNAVVSGAATELYSATKISKPKLALQTALSDSEEPREVKSSPMDSPFSTPINTPNKNKRPAASIESPVPSKRLRRDEAARKICKQRDVSCVITQTPGDYCDVAHVYPFSLRDITVESTKFFWSNLKRFWSDERVKKWKDAVFSGEMGTEKPENMMLLNPLAHRLHTKGLFALEPVSMSDDQTRLTLRIWWLKQQQPNKAITLGNIPDLPGDYNPEGAGICLYNSIRQQCLRSGEHIHLITPDPILLPLPDTTIMEMQWILQRVTALSGAAEPQELEEDDDDEGEDDFGLRPISPPLHMPSSSQVYESQSSPASSVSQNVRGGMKYSLYTARSMTSNAEIEGMGQD</sequence>
<organism evidence="3 4">
    <name type="scientific">Aspergillus awamori</name>
    <name type="common">Black koji mold</name>
    <dbReference type="NCBI Taxonomy" id="105351"/>
    <lineage>
        <taxon>Eukaryota</taxon>
        <taxon>Fungi</taxon>
        <taxon>Dikarya</taxon>
        <taxon>Ascomycota</taxon>
        <taxon>Pezizomycotina</taxon>
        <taxon>Eurotiomycetes</taxon>
        <taxon>Eurotiomycetidae</taxon>
        <taxon>Eurotiales</taxon>
        <taxon>Aspergillaceae</taxon>
        <taxon>Aspergillus</taxon>
    </lineage>
</organism>
<reference evidence="3 4" key="1">
    <citation type="submission" date="2016-09" db="EMBL/GenBank/DDBJ databases">
        <title>Aspergillus awamori IFM 58123T.</title>
        <authorList>
            <person name="Kusuya Y."/>
            <person name="Shimizu M."/>
            <person name="Takahashi H."/>
            <person name="Yaguchi T."/>
        </authorList>
    </citation>
    <scope>NUCLEOTIDE SEQUENCE [LARGE SCALE GENOMIC DNA]</scope>
    <source>
        <strain evidence="3 4">IFM 58123</strain>
    </source>
</reference>
<accession>A0A401KKR9</accession>
<feature type="compositionally biased region" description="Low complexity" evidence="1">
    <location>
        <begin position="400"/>
        <end position="418"/>
    </location>
</feature>
<keyword evidence="4" id="KW-1185">Reference proteome</keyword>
<protein>
    <recommendedName>
        <fullName evidence="2">HNH nuclease domain-containing protein</fullName>
    </recommendedName>
</protein>
<comment type="caution">
    <text evidence="3">The sequence shown here is derived from an EMBL/GenBank/DDBJ whole genome shotgun (WGS) entry which is preliminary data.</text>
</comment>
<dbReference type="Proteomes" id="UP000286921">
    <property type="component" value="Unassembled WGS sequence"/>
</dbReference>
<name>A0A401KKR9_ASPAW</name>
<dbReference type="Pfam" id="PF13391">
    <property type="entry name" value="HNH_2"/>
    <property type="match status" value="1"/>
</dbReference>
<dbReference type="EMBL" id="BDHI01000002">
    <property type="protein sequence ID" value="GCB19815.1"/>
    <property type="molecule type" value="Genomic_DNA"/>
</dbReference>
<feature type="region of interest" description="Disordered" evidence="1">
    <location>
        <begin position="129"/>
        <end position="176"/>
    </location>
</feature>
<proteinExistence type="predicted"/>
<feature type="domain" description="HNH nuclease" evidence="2">
    <location>
        <begin position="190"/>
        <end position="272"/>
    </location>
</feature>
<feature type="region of interest" description="Disordered" evidence="1">
    <location>
        <begin position="370"/>
        <end position="418"/>
    </location>
</feature>